<dbReference type="Pfam" id="PF00326">
    <property type="entry name" value="Peptidase_S9"/>
    <property type="match status" value="2"/>
</dbReference>
<keyword evidence="3" id="KW-0732">Signal</keyword>
<evidence type="ECO:0000259" key="7">
    <source>
        <dbReference type="Pfam" id="PF00326"/>
    </source>
</evidence>
<dbReference type="InterPro" id="IPR011042">
    <property type="entry name" value="6-blade_b-propeller_TolB-like"/>
</dbReference>
<dbReference type="PANTHER" id="PTHR42776:SF13">
    <property type="entry name" value="DIPEPTIDYL-PEPTIDASE 5"/>
    <property type="match status" value="1"/>
</dbReference>
<feature type="domain" description="Peptidase S9 prolyl oligopeptidase catalytic" evidence="7">
    <location>
        <begin position="643"/>
        <end position="726"/>
    </location>
</feature>
<dbReference type="EMBL" id="KB446547">
    <property type="protein sequence ID" value="EME38433.1"/>
    <property type="molecule type" value="Genomic_DNA"/>
</dbReference>
<organism evidence="8 9">
    <name type="scientific">Dothistroma septosporum (strain NZE10 / CBS 128990)</name>
    <name type="common">Red band needle blight fungus</name>
    <name type="synonym">Mycosphaerella pini</name>
    <dbReference type="NCBI Taxonomy" id="675120"/>
    <lineage>
        <taxon>Eukaryota</taxon>
        <taxon>Fungi</taxon>
        <taxon>Dikarya</taxon>
        <taxon>Ascomycota</taxon>
        <taxon>Pezizomycotina</taxon>
        <taxon>Dothideomycetes</taxon>
        <taxon>Dothideomycetidae</taxon>
        <taxon>Mycosphaerellales</taxon>
        <taxon>Mycosphaerellaceae</taxon>
        <taxon>Dothistroma</taxon>
    </lineage>
</organism>
<comment type="similarity">
    <text evidence="1">Belongs to the peptidase S9C family.</text>
</comment>
<keyword evidence="4" id="KW-0378">Hydrolase</keyword>
<feature type="domain" description="Peptidase S9 prolyl oligopeptidase catalytic" evidence="7">
    <location>
        <begin position="492"/>
        <end position="616"/>
    </location>
</feature>
<evidence type="ECO:0000256" key="1">
    <source>
        <dbReference type="ARBA" id="ARBA00010040"/>
    </source>
</evidence>
<dbReference type="AlphaFoldDB" id="N1PCA6"/>
<dbReference type="OMA" id="YKHWDEW"/>
<reference evidence="9" key="1">
    <citation type="journal article" date="2012" name="PLoS Genet.">
        <title>The genomes of the fungal plant pathogens Cladosporium fulvum and Dothistroma septosporum reveal adaptation to different hosts and lifestyles but also signatures of common ancestry.</title>
        <authorList>
            <person name="de Wit P.J.G.M."/>
            <person name="van der Burgt A."/>
            <person name="Oekmen B."/>
            <person name="Stergiopoulos I."/>
            <person name="Abd-Elsalam K.A."/>
            <person name="Aerts A.L."/>
            <person name="Bahkali A.H."/>
            <person name="Beenen H.G."/>
            <person name="Chettri P."/>
            <person name="Cox M.P."/>
            <person name="Datema E."/>
            <person name="de Vries R.P."/>
            <person name="Dhillon B."/>
            <person name="Ganley A.R."/>
            <person name="Griffiths S.A."/>
            <person name="Guo Y."/>
            <person name="Hamelin R.C."/>
            <person name="Henrissat B."/>
            <person name="Kabir M.S."/>
            <person name="Jashni M.K."/>
            <person name="Kema G."/>
            <person name="Klaubauf S."/>
            <person name="Lapidus A."/>
            <person name="Levasseur A."/>
            <person name="Lindquist E."/>
            <person name="Mehrabi R."/>
            <person name="Ohm R.A."/>
            <person name="Owen T.J."/>
            <person name="Salamov A."/>
            <person name="Schwelm A."/>
            <person name="Schijlen E."/>
            <person name="Sun H."/>
            <person name="van den Burg H.A."/>
            <person name="van Ham R.C.H.J."/>
            <person name="Zhang S."/>
            <person name="Goodwin S.B."/>
            <person name="Grigoriev I.V."/>
            <person name="Collemare J."/>
            <person name="Bradshaw R.E."/>
        </authorList>
    </citation>
    <scope>NUCLEOTIDE SEQUENCE [LARGE SCALE GENOMIC DNA]</scope>
    <source>
        <strain evidence="9">NZE10 / CBS 128990</strain>
    </source>
</reference>
<evidence type="ECO:0000313" key="8">
    <source>
        <dbReference type="EMBL" id="EME38433.1"/>
    </source>
</evidence>
<keyword evidence="5" id="KW-0720">Serine protease</keyword>
<dbReference type="Gene3D" id="3.40.50.1820">
    <property type="entry name" value="alpha/beta hydrolase"/>
    <property type="match status" value="1"/>
</dbReference>
<dbReference type="SUPFAM" id="SSF82171">
    <property type="entry name" value="DPP6 N-terminal domain-like"/>
    <property type="match status" value="1"/>
</dbReference>
<accession>N1PCA6</accession>
<dbReference type="Pfam" id="PF07676">
    <property type="entry name" value="PD40"/>
    <property type="match status" value="1"/>
</dbReference>
<evidence type="ECO:0000256" key="2">
    <source>
        <dbReference type="ARBA" id="ARBA00022670"/>
    </source>
</evidence>
<dbReference type="GO" id="GO:0006508">
    <property type="term" value="P:proteolysis"/>
    <property type="evidence" value="ECO:0007669"/>
    <property type="project" value="UniProtKB-KW"/>
</dbReference>
<name>N1PCA6_DOTSN</name>
<dbReference type="InterPro" id="IPR001375">
    <property type="entry name" value="Peptidase_S9_cat"/>
</dbReference>
<dbReference type="OrthoDB" id="416344at2759"/>
<evidence type="ECO:0000256" key="3">
    <source>
        <dbReference type="ARBA" id="ARBA00022729"/>
    </source>
</evidence>
<protein>
    <recommendedName>
        <fullName evidence="6">Dipeptidyl-peptidase V</fullName>
    </recommendedName>
</protein>
<reference evidence="8 9" key="2">
    <citation type="journal article" date="2012" name="PLoS Pathog.">
        <title>Diverse lifestyles and strategies of plant pathogenesis encoded in the genomes of eighteen Dothideomycetes fungi.</title>
        <authorList>
            <person name="Ohm R.A."/>
            <person name="Feau N."/>
            <person name="Henrissat B."/>
            <person name="Schoch C.L."/>
            <person name="Horwitz B.A."/>
            <person name="Barry K.W."/>
            <person name="Condon B.J."/>
            <person name="Copeland A.C."/>
            <person name="Dhillon B."/>
            <person name="Glaser F."/>
            <person name="Hesse C.N."/>
            <person name="Kosti I."/>
            <person name="LaButti K."/>
            <person name="Lindquist E.A."/>
            <person name="Lucas S."/>
            <person name="Salamov A.A."/>
            <person name="Bradshaw R.E."/>
            <person name="Ciuffetti L."/>
            <person name="Hamelin R.C."/>
            <person name="Kema G.H.J."/>
            <person name="Lawrence C."/>
            <person name="Scott J.A."/>
            <person name="Spatafora J.W."/>
            <person name="Turgeon B.G."/>
            <person name="de Wit P.J.G.M."/>
            <person name="Zhong S."/>
            <person name="Goodwin S.B."/>
            <person name="Grigoriev I.V."/>
        </authorList>
    </citation>
    <scope>NUCLEOTIDE SEQUENCE [LARGE SCALE GENOMIC DNA]</scope>
    <source>
        <strain evidence="9">NZE10 / CBS 128990</strain>
    </source>
</reference>
<sequence>MVQRAMKFTPKVLLSAPRRSAGVPNASGTKVLYTVSTYSFETHDKTVALRVLDVDSGESHELAKNDEISDLNWLDEDEFACLQAEKHGSTSLYVASVAKVIKKSKFGESHYIAGTIEGPAGNLKVKKLPGGDDFAVVVSAQANPDGTLFDPNNSKKTRATGQLHTGLFVRHWDTYEPKQRNALFYGKLSKEAGKYKLSELNNALTDTGLESPMRPFGGIDNFDLSAGRIAFVAKDPDLNPALSTKSNVHIISIDSWSSDRRSVIRVSIPDFEGASSSPAFSPDGSTLAFLSMKTGGYEADRNEIFLLHLPASVSKSSDTSPAKISVQKDGEDWNRSPQSIVFSTDGRSLLVTAEDVGAGKVFSISGIHFNRTIRPLTQHGTISNVRPLAGGKLFVSGSSIIENSFYAIVDPLIPDGRLDSLITWTNTNSGAGSKFGLHSKQVASIWTPASNPEVNKEVHSIVVKPSDFDSSKKYPVAYVIHGGPQSAWGDSWSTRWNPAVFAEQGYIVLCPNPTGSTGYGQAFTDAIRRNWGGDPYQDIVNVFEWVGQNMPEADNDRAVALGASYGGYMMNWIQGHDLGRKFKALVCHDGITSFAGGMLATEELYFPFYDLGGTPWFDPGFKSVPGGPSSAAQGHGNFGSSTLSDWRKWDPSEHFANWSTPQLVIHSSKDYRLPIAEGLAAFNVLQARGVDSQFLHFPDENHWVLKPENSLLWHKVVLDWINKHAGLEAYSNEDYNSTEFYGGVTEDDEVVKEMPSQGKVD</sequence>
<dbReference type="InterPro" id="IPR011659">
    <property type="entry name" value="WD40"/>
</dbReference>
<gene>
    <name evidence="8" type="ORF">DOTSEDRAFT_92472</name>
</gene>
<dbReference type="FunFam" id="3.40.50.1820:FF:000028">
    <property type="entry name" value="S9 family peptidase"/>
    <property type="match status" value="1"/>
</dbReference>
<dbReference type="HOGENOM" id="CLU_008615_0_1_1"/>
<dbReference type="GO" id="GO:0004252">
    <property type="term" value="F:serine-type endopeptidase activity"/>
    <property type="evidence" value="ECO:0007669"/>
    <property type="project" value="TreeGrafter"/>
</dbReference>
<dbReference type="InterPro" id="IPR029058">
    <property type="entry name" value="AB_hydrolase_fold"/>
</dbReference>
<evidence type="ECO:0000313" key="9">
    <source>
        <dbReference type="Proteomes" id="UP000016933"/>
    </source>
</evidence>
<dbReference type="STRING" id="675120.N1PCA6"/>
<keyword evidence="2" id="KW-0645">Protease</keyword>
<dbReference type="Proteomes" id="UP000016933">
    <property type="component" value="Unassembled WGS sequence"/>
</dbReference>
<evidence type="ECO:0000256" key="6">
    <source>
        <dbReference type="ARBA" id="ARBA00032829"/>
    </source>
</evidence>
<evidence type="ECO:0000256" key="4">
    <source>
        <dbReference type="ARBA" id="ARBA00022801"/>
    </source>
</evidence>
<keyword evidence="9" id="KW-1185">Reference proteome</keyword>
<proteinExistence type="inferred from homology"/>
<dbReference type="Gene3D" id="2.120.10.30">
    <property type="entry name" value="TolB, C-terminal domain"/>
    <property type="match status" value="1"/>
</dbReference>
<dbReference type="eggNOG" id="KOG2100">
    <property type="taxonomic scope" value="Eukaryota"/>
</dbReference>
<evidence type="ECO:0000256" key="5">
    <source>
        <dbReference type="ARBA" id="ARBA00022825"/>
    </source>
</evidence>
<dbReference type="PANTHER" id="PTHR42776">
    <property type="entry name" value="SERINE PEPTIDASE S9 FAMILY MEMBER"/>
    <property type="match status" value="1"/>
</dbReference>
<dbReference type="SUPFAM" id="SSF53474">
    <property type="entry name" value="alpha/beta-Hydrolases"/>
    <property type="match status" value="1"/>
</dbReference>